<dbReference type="InterPro" id="IPR019336">
    <property type="entry name" value="GPR180/TMEM145_TM"/>
</dbReference>
<feature type="transmembrane region" description="Helical" evidence="2">
    <location>
        <begin position="340"/>
        <end position="361"/>
    </location>
</feature>
<dbReference type="GO" id="GO:0007186">
    <property type="term" value="P:G protein-coupled receptor signaling pathway"/>
    <property type="evidence" value="ECO:0007669"/>
    <property type="project" value="InterPro"/>
</dbReference>
<feature type="chain" id="PRO_5022950740" description="GPR180/TMEM145 transmembrane domain-containing protein" evidence="3">
    <location>
        <begin position="19"/>
        <end position="517"/>
    </location>
</feature>
<dbReference type="PANTHER" id="PTHR23252:SF24">
    <property type="entry name" value="TRANSMEMBRANE PROTEIN 145"/>
    <property type="match status" value="1"/>
</dbReference>
<dbReference type="Pfam" id="PF10192">
    <property type="entry name" value="GPR180-TMEM145_TM"/>
    <property type="match status" value="2"/>
</dbReference>
<keyword evidence="2" id="KW-0812">Transmembrane</keyword>
<dbReference type="OrthoDB" id="496528at2759"/>
<keyword evidence="6" id="KW-1185">Reference proteome</keyword>
<evidence type="ECO:0000313" key="6">
    <source>
        <dbReference type="Proteomes" id="UP000316726"/>
    </source>
</evidence>
<feature type="transmembrane region" description="Helical" evidence="2">
    <location>
        <begin position="381"/>
        <end position="405"/>
    </location>
</feature>
<feature type="transmembrane region" description="Helical" evidence="2">
    <location>
        <begin position="450"/>
        <end position="471"/>
    </location>
</feature>
<evidence type="ECO:0000256" key="3">
    <source>
        <dbReference type="SAM" id="SignalP"/>
    </source>
</evidence>
<feature type="transmembrane region" description="Helical" evidence="2">
    <location>
        <begin position="214"/>
        <end position="244"/>
    </location>
</feature>
<keyword evidence="2" id="KW-0472">Membrane</keyword>
<feature type="domain" description="GPR180/TMEM145 transmembrane" evidence="4">
    <location>
        <begin position="353"/>
        <end position="463"/>
    </location>
</feature>
<evidence type="ECO:0000256" key="1">
    <source>
        <dbReference type="SAM" id="MobiDB-lite"/>
    </source>
</evidence>
<organism evidence="5 6">
    <name type="scientific">Chloropicon primus</name>
    <dbReference type="NCBI Taxonomy" id="1764295"/>
    <lineage>
        <taxon>Eukaryota</taxon>
        <taxon>Viridiplantae</taxon>
        <taxon>Chlorophyta</taxon>
        <taxon>Chloropicophyceae</taxon>
        <taxon>Chloropicales</taxon>
        <taxon>Chloropicaceae</taxon>
        <taxon>Chloropicon</taxon>
    </lineage>
</organism>
<name>A0A5B8MQY2_9CHLO</name>
<keyword evidence="2" id="KW-1133">Transmembrane helix</keyword>
<dbReference type="Proteomes" id="UP000316726">
    <property type="component" value="Chromosome 9"/>
</dbReference>
<evidence type="ECO:0000313" key="5">
    <source>
        <dbReference type="EMBL" id="QDZ22959.1"/>
    </source>
</evidence>
<dbReference type="PANTHER" id="PTHR23252">
    <property type="entry name" value="INTIMAL THICKNESS RECEPTOR-RELATED"/>
    <property type="match status" value="1"/>
</dbReference>
<evidence type="ECO:0000256" key="2">
    <source>
        <dbReference type="SAM" id="Phobius"/>
    </source>
</evidence>
<feature type="transmembrane region" description="Helical" evidence="2">
    <location>
        <begin position="180"/>
        <end position="202"/>
    </location>
</feature>
<keyword evidence="3" id="KW-0732">Signal</keyword>
<protein>
    <recommendedName>
        <fullName evidence="4">GPR180/TMEM145 transmembrane domain-containing protein</fullName>
    </recommendedName>
</protein>
<feature type="signal peptide" evidence="3">
    <location>
        <begin position="1"/>
        <end position="18"/>
    </location>
</feature>
<feature type="transmembrane region" description="Helical" evidence="2">
    <location>
        <begin position="417"/>
        <end position="438"/>
    </location>
</feature>
<sequence length="517" mass="57893">MAVAKVVALVVVVVAALASSSKDHACEAKKVHGELQLSSINTERYLTKFAADGDAELKVRAKFEARGGFWEKKHQVELDIFTEDGFRTFKQKLDKGSLCDDRVKHAHKREPVAPRLRSEEKKGSSVAISLDWKNEKKSQVLYIYVTDCALEWYNAKGLPPLLYDLEIVTEHLGHLPSDEWGLLTFNLLTSLVLSALFVLLIRKCFEVYQKQKQIHAFILVVVAAYFLQILSLVCETLHLIVFNYNGHGLRWRYTFFALDFVSEIAQGASEHLISLLLIFLACGWTTKSFDDVVQSVTKSSGGKGSGDSIMGALNALMRNPRVKRLVKSMARQLSSPVRSIFSQVSLGGVFVAGLTVINLALEMMGRQYHDEFSQFHDHEHWPGKCILVLRVILWVMFIAGAAMSYSGCEKGGELSTSILSIALFGSIWLLAFPFSVLVADRLAPRLRHRFVSIASVVLQMIALQYLCYLCFFAKSFKKISSIADPRKAQTLPSDSTRSDGPGKPQKVRRRSFKVAYD</sequence>
<proteinExistence type="predicted"/>
<gene>
    <name evidence="5" type="ORF">A3770_09p54770</name>
</gene>
<dbReference type="GO" id="GO:0019236">
    <property type="term" value="P:response to pheromone"/>
    <property type="evidence" value="ECO:0007669"/>
    <property type="project" value="InterPro"/>
</dbReference>
<reference evidence="5 6" key="1">
    <citation type="submission" date="2018-07" db="EMBL/GenBank/DDBJ databases">
        <title>The complete nuclear genome of the prasinophyte Chloropicon primus (CCMP1205).</title>
        <authorList>
            <person name="Pombert J.-F."/>
            <person name="Otis C."/>
            <person name="Turmel M."/>
            <person name="Lemieux C."/>
        </authorList>
    </citation>
    <scope>NUCLEOTIDE SEQUENCE [LARGE SCALE GENOMIC DNA]</scope>
    <source>
        <strain evidence="5 6">CCMP1205</strain>
    </source>
</reference>
<dbReference type="InterPro" id="IPR047831">
    <property type="entry name" value="GPR180/TMEM145"/>
</dbReference>
<feature type="region of interest" description="Disordered" evidence="1">
    <location>
        <begin position="486"/>
        <end position="517"/>
    </location>
</feature>
<accession>A0A5B8MQY2</accession>
<feature type="compositionally biased region" description="Basic residues" evidence="1">
    <location>
        <begin position="505"/>
        <end position="517"/>
    </location>
</feature>
<dbReference type="EMBL" id="CP031042">
    <property type="protein sequence ID" value="QDZ22959.1"/>
    <property type="molecule type" value="Genomic_DNA"/>
</dbReference>
<feature type="domain" description="GPR180/TMEM145 transmembrane" evidence="4">
    <location>
        <begin position="191"/>
        <end position="288"/>
    </location>
</feature>
<dbReference type="AlphaFoldDB" id="A0A5B8MQY2"/>
<evidence type="ECO:0000259" key="4">
    <source>
        <dbReference type="Pfam" id="PF10192"/>
    </source>
</evidence>